<dbReference type="STRING" id="318479.A0A0N4UAY9"/>
<evidence type="ECO:0000313" key="2">
    <source>
        <dbReference type="Proteomes" id="UP000038040"/>
    </source>
</evidence>
<name>A0A0N4UAY9_DRAME</name>
<evidence type="ECO:0000313" key="1">
    <source>
        <dbReference type="EMBL" id="VDN58254.1"/>
    </source>
</evidence>
<evidence type="ECO:0000313" key="4">
    <source>
        <dbReference type="WBParaSite" id="DME_0000434401-mRNA-1"/>
    </source>
</evidence>
<protein>
    <submittedName>
        <fullName evidence="4">DUF3699 domain-containing protein</fullName>
    </submittedName>
</protein>
<sequence length="185" mass="21170">MAENDGQPFDINLPPAHQYLHLREENLLTNADKYEDANVIINVSFLDLSIVLLPTQKFPYFTQAPLQISQFREAANSNSLIALQPIVRERTTNIATLIQVSSFLIRISKFEELNDGVIIEAVGRQRCKMKFTFFHCYSLIDNQVSFKFSMPYGSVLVLEDRELLPFSQLFVPSSCTRLPPKEVQL</sequence>
<reference evidence="4" key="1">
    <citation type="submission" date="2017-02" db="UniProtKB">
        <authorList>
            <consortium name="WormBaseParasite"/>
        </authorList>
    </citation>
    <scope>IDENTIFICATION</scope>
</reference>
<dbReference type="WBParaSite" id="DME_0000434401-mRNA-1">
    <property type="protein sequence ID" value="DME_0000434401-mRNA-1"/>
    <property type="gene ID" value="DME_0000434401"/>
</dbReference>
<accession>A0A0N4UAY9</accession>
<dbReference type="AlphaFoldDB" id="A0A0N4UAY9"/>
<reference evidence="1 3" key="2">
    <citation type="submission" date="2018-11" db="EMBL/GenBank/DDBJ databases">
        <authorList>
            <consortium name="Pathogen Informatics"/>
        </authorList>
    </citation>
    <scope>NUCLEOTIDE SEQUENCE [LARGE SCALE GENOMIC DNA]</scope>
</reference>
<dbReference type="EMBL" id="UYYG01001167">
    <property type="protein sequence ID" value="VDN58254.1"/>
    <property type="molecule type" value="Genomic_DNA"/>
</dbReference>
<keyword evidence="3" id="KW-1185">Reference proteome</keyword>
<dbReference type="Gene3D" id="2.30.130.40">
    <property type="entry name" value="LON domain-like"/>
    <property type="match status" value="1"/>
</dbReference>
<dbReference type="OrthoDB" id="267517at2759"/>
<gene>
    <name evidence="1" type="ORF">DME_LOCUS8227</name>
</gene>
<evidence type="ECO:0000313" key="3">
    <source>
        <dbReference type="Proteomes" id="UP000274756"/>
    </source>
</evidence>
<dbReference type="Proteomes" id="UP000274756">
    <property type="component" value="Unassembled WGS sequence"/>
</dbReference>
<organism evidence="2 4">
    <name type="scientific">Dracunculus medinensis</name>
    <name type="common">Guinea worm</name>
    <dbReference type="NCBI Taxonomy" id="318479"/>
    <lineage>
        <taxon>Eukaryota</taxon>
        <taxon>Metazoa</taxon>
        <taxon>Ecdysozoa</taxon>
        <taxon>Nematoda</taxon>
        <taxon>Chromadorea</taxon>
        <taxon>Rhabditida</taxon>
        <taxon>Spirurina</taxon>
        <taxon>Dracunculoidea</taxon>
        <taxon>Dracunculidae</taxon>
        <taxon>Dracunculus</taxon>
    </lineage>
</organism>
<dbReference type="InterPro" id="IPR046336">
    <property type="entry name" value="Lon_prtase_N_sf"/>
</dbReference>
<dbReference type="Proteomes" id="UP000038040">
    <property type="component" value="Unplaced"/>
</dbReference>
<proteinExistence type="predicted"/>